<sequence length="88" mass="9889">MFPTWASVTSSWVGVARTSEISWMMLSDISALRMVLMGGSGRVFQGPTSSTRSRSMWVMDTPQGLSRVLLPSAFLYFEFRQHSIHAPF</sequence>
<keyword evidence="2" id="KW-1185">Reference proteome</keyword>
<comment type="caution">
    <text evidence="1">The sequence shown here is derived from an EMBL/GenBank/DDBJ whole genome shotgun (WGS) entry which is preliminary data.</text>
</comment>
<protein>
    <submittedName>
        <fullName evidence="1">Uncharacterized protein</fullName>
    </submittedName>
</protein>
<proteinExistence type="predicted"/>
<organism evidence="1 2">
    <name type="scientific">Microvirga vignae</name>
    <dbReference type="NCBI Taxonomy" id="1225564"/>
    <lineage>
        <taxon>Bacteria</taxon>
        <taxon>Pseudomonadati</taxon>
        <taxon>Pseudomonadota</taxon>
        <taxon>Alphaproteobacteria</taxon>
        <taxon>Hyphomicrobiales</taxon>
        <taxon>Methylobacteriaceae</taxon>
        <taxon>Microvirga</taxon>
    </lineage>
</organism>
<accession>A0A0H1R3E3</accession>
<dbReference type="EMBL" id="LCYG01000140">
    <property type="protein sequence ID" value="KLK89559.1"/>
    <property type="molecule type" value="Genomic_DNA"/>
</dbReference>
<evidence type="ECO:0000313" key="1">
    <source>
        <dbReference type="EMBL" id="KLK89559.1"/>
    </source>
</evidence>
<dbReference type="AlphaFoldDB" id="A0A0H1R3E3"/>
<reference evidence="1 2" key="1">
    <citation type="submission" date="2015-05" db="EMBL/GenBank/DDBJ databases">
        <title>Draft genome sequence of Microvirga vignae strain BR3299, a novel nitrogen fixing bacteria isolated from Brazil semi-aired region.</title>
        <authorList>
            <person name="Zilli J.E."/>
            <person name="Passos S.R."/>
            <person name="Leite J."/>
            <person name="Baldani J.I."/>
            <person name="Xavier G.R."/>
            <person name="Rumjaneck N.G."/>
            <person name="Simoes-Araujo J.L."/>
        </authorList>
    </citation>
    <scope>NUCLEOTIDE SEQUENCE [LARGE SCALE GENOMIC DNA]</scope>
    <source>
        <strain evidence="1 2">BR3299</strain>
    </source>
</reference>
<evidence type="ECO:0000313" key="2">
    <source>
        <dbReference type="Proteomes" id="UP000035489"/>
    </source>
</evidence>
<dbReference type="Proteomes" id="UP000035489">
    <property type="component" value="Unassembled WGS sequence"/>
</dbReference>
<name>A0A0H1R3E3_9HYPH</name>
<gene>
    <name evidence="1" type="ORF">AA309_30735</name>
</gene>